<evidence type="ECO:0000256" key="1">
    <source>
        <dbReference type="ARBA" id="ARBA00004926"/>
    </source>
</evidence>
<comment type="pathway">
    <text evidence="1 8">Carbohydrate degradation; glycolysis; D-glyceraldehyde 3-phosphate and glycerone phosphate from D-glucose: step 2/4.</text>
</comment>
<proteinExistence type="inferred from homology"/>
<name>A0A9X8Y8E8_9FIRM</name>
<dbReference type="InterPro" id="IPR035476">
    <property type="entry name" value="SIS_PGI_1"/>
</dbReference>
<dbReference type="Gene3D" id="3.40.50.10490">
    <property type="entry name" value="Glucose-6-phosphate isomerase like protein, domain 1"/>
    <property type="match status" value="2"/>
</dbReference>
<keyword evidence="10" id="KW-1185">Reference proteome</keyword>
<accession>A0A9X8Y8E8</accession>
<dbReference type="EMBL" id="SLUK01000005">
    <property type="protein sequence ID" value="TCL43430.1"/>
    <property type="molecule type" value="Genomic_DNA"/>
</dbReference>
<evidence type="ECO:0000256" key="6">
    <source>
        <dbReference type="ARBA" id="ARBA00023235"/>
    </source>
</evidence>
<evidence type="ECO:0000313" key="9">
    <source>
        <dbReference type="EMBL" id="TCL43430.1"/>
    </source>
</evidence>
<dbReference type="GO" id="GO:0006094">
    <property type="term" value="P:gluconeogenesis"/>
    <property type="evidence" value="ECO:0007669"/>
    <property type="project" value="UniProtKB-KW"/>
</dbReference>
<dbReference type="InterPro" id="IPR046348">
    <property type="entry name" value="SIS_dom_sf"/>
</dbReference>
<dbReference type="GO" id="GO:0097367">
    <property type="term" value="F:carbohydrate derivative binding"/>
    <property type="evidence" value="ECO:0007669"/>
    <property type="project" value="InterPro"/>
</dbReference>
<organism evidence="9 10">
    <name type="scientific">Harryflintia acetispora</name>
    <dbReference type="NCBI Taxonomy" id="1849041"/>
    <lineage>
        <taxon>Bacteria</taxon>
        <taxon>Bacillati</taxon>
        <taxon>Bacillota</taxon>
        <taxon>Clostridia</taxon>
        <taxon>Eubacteriales</taxon>
        <taxon>Oscillospiraceae</taxon>
        <taxon>Harryflintia</taxon>
    </lineage>
</organism>
<keyword evidence="6 8" id="KW-0413">Isomerase</keyword>
<gene>
    <name evidence="9" type="ORF">EDD78_10559</name>
</gene>
<dbReference type="PROSITE" id="PS51463">
    <property type="entry name" value="P_GLUCOSE_ISOMERASE_3"/>
    <property type="match status" value="1"/>
</dbReference>
<evidence type="ECO:0000256" key="4">
    <source>
        <dbReference type="ARBA" id="ARBA00022432"/>
    </source>
</evidence>
<dbReference type="EC" id="5.3.1.9" evidence="3 8"/>
<dbReference type="InterPro" id="IPR001672">
    <property type="entry name" value="G6P_Isomerase"/>
</dbReference>
<dbReference type="GO" id="GO:0006096">
    <property type="term" value="P:glycolytic process"/>
    <property type="evidence" value="ECO:0007669"/>
    <property type="project" value="UniProtKB-KW"/>
</dbReference>
<comment type="caution">
    <text evidence="9">The sequence shown here is derived from an EMBL/GenBank/DDBJ whole genome shotgun (WGS) entry which is preliminary data.</text>
</comment>
<dbReference type="PROSITE" id="PS00174">
    <property type="entry name" value="P_GLUCOSE_ISOMERASE_2"/>
    <property type="match status" value="1"/>
</dbReference>
<dbReference type="CDD" id="cd05015">
    <property type="entry name" value="SIS_PGI_1"/>
    <property type="match status" value="1"/>
</dbReference>
<dbReference type="CDD" id="cd05016">
    <property type="entry name" value="SIS_PGI_2"/>
    <property type="match status" value="1"/>
</dbReference>
<dbReference type="GO" id="GO:0048029">
    <property type="term" value="F:monosaccharide binding"/>
    <property type="evidence" value="ECO:0007669"/>
    <property type="project" value="TreeGrafter"/>
</dbReference>
<keyword evidence="5 8" id="KW-0324">Glycolysis</keyword>
<dbReference type="PANTHER" id="PTHR11469:SF1">
    <property type="entry name" value="GLUCOSE-6-PHOSPHATE ISOMERASE"/>
    <property type="match status" value="1"/>
</dbReference>
<evidence type="ECO:0000256" key="7">
    <source>
        <dbReference type="ARBA" id="ARBA00029321"/>
    </source>
</evidence>
<comment type="catalytic activity">
    <reaction evidence="7 8">
        <text>alpha-D-glucose 6-phosphate = beta-D-fructose 6-phosphate</text>
        <dbReference type="Rhea" id="RHEA:11816"/>
        <dbReference type="ChEBI" id="CHEBI:57634"/>
        <dbReference type="ChEBI" id="CHEBI:58225"/>
        <dbReference type="EC" id="5.3.1.9"/>
    </reaction>
</comment>
<protein>
    <recommendedName>
        <fullName evidence="3 8">Glucose-6-phosphate isomerase</fullName>
        <ecNumber evidence="3 8">5.3.1.9</ecNumber>
    </recommendedName>
</protein>
<dbReference type="InterPro" id="IPR018189">
    <property type="entry name" value="Phosphoglucose_isomerase_CS"/>
</dbReference>
<dbReference type="PANTHER" id="PTHR11469">
    <property type="entry name" value="GLUCOSE-6-PHOSPHATE ISOMERASE"/>
    <property type="match status" value="1"/>
</dbReference>
<evidence type="ECO:0000256" key="5">
    <source>
        <dbReference type="ARBA" id="ARBA00023152"/>
    </source>
</evidence>
<evidence type="ECO:0000313" key="10">
    <source>
        <dbReference type="Proteomes" id="UP000294682"/>
    </source>
</evidence>
<reference evidence="9 10" key="1">
    <citation type="submission" date="2019-03" db="EMBL/GenBank/DDBJ databases">
        <title>Genomic Encyclopedia of Type Strains, Phase IV (KMG-IV): sequencing the most valuable type-strain genomes for metagenomic binning, comparative biology and taxonomic classification.</title>
        <authorList>
            <person name="Goeker M."/>
        </authorList>
    </citation>
    <scope>NUCLEOTIDE SEQUENCE [LARGE SCALE GENOMIC DNA]</scope>
    <source>
        <strain evidence="9 10">DSM 100433</strain>
    </source>
</reference>
<dbReference type="AlphaFoldDB" id="A0A9X8Y8E8"/>
<dbReference type="GO" id="GO:0051156">
    <property type="term" value="P:glucose 6-phosphate metabolic process"/>
    <property type="evidence" value="ECO:0007669"/>
    <property type="project" value="TreeGrafter"/>
</dbReference>
<keyword evidence="4 8" id="KW-0312">Gluconeogenesis</keyword>
<sequence>MQMIKLKIESMGNAGRGELEALCGAGARLLPGLWAGDERYRDSMGWLDPEEWAPPVRVEQLQGKAKEVREKAQSLVLIGVGGSNKAARALVTALEPEGIPIVYAGNTLSPHSMRQVIGQLEGKSFYINVIAKNFETLEPGVAFRTLRAVLEGRYGGGAAKRILVTGTPGSRLQEMAGENGYDFLTFPDNIGGRYSALCDVGLFPMAAAGVDIAQVVRGAVEMCCALRTDGSPQNPAVRYAAFRNLWYQQGKRLEMLSIFEPRLGYLGEWWVQLFAESQGKRGMGLFPVLSKYSEDLHSVGQYVQEGAPILLETFLQVEDPEADVSVPPSPVQDGFQYLEGKDYRFLNRAAEEATMQAHSSRLPCLRLSVPRIDAYHLGQLLYFFEFSCYLSSEMLGVNPFDQPGVEAYKQAMSRRLRGEAI</sequence>
<dbReference type="SUPFAM" id="SSF53697">
    <property type="entry name" value="SIS domain"/>
    <property type="match status" value="1"/>
</dbReference>
<evidence type="ECO:0000256" key="2">
    <source>
        <dbReference type="ARBA" id="ARBA00006604"/>
    </source>
</evidence>
<dbReference type="Proteomes" id="UP000294682">
    <property type="component" value="Unassembled WGS sequence"/>
</dbReference>
<evidence type="ECO:0000256" key="8">
    <source>
        <dbReference type="RuleBase" id="RU000612"/>
    </source>
</evidence>
<evidence type="ECO:0000256" key="3">
    <source>
        <dbReference type="ARBA" id="ARBA00011952"/>
    </source>
</evidence>
<dbReference type="Pfam" id="PF00342">
    <property type="entry name" value="PGI"/>
    <property type="match status" value="1"/>
</dbReference>
<dbReference type="PRINTS" id="PR00662">
    <property type="entry name" value="G6PISOMERASE"/>
</dbReference>
<dbReference type="GO" id="GO:0005829">
    <property type="term" value="C:cytosol"/>
    <property type="evidence" value="ECO:0007669"/>
    <property type="project" value="TreeGrafter"/>
</dbReference>
<dbReference type="InterPro" id="IPR035482">
    <property type="entry name" value="SIS_PGI_2"/>
</dbReference>
<comment type="similarity">
    <text evidence="2 8">Belongs to the GPI family.</text>
</comment>
<dbReference type="GO" id="GO:0004347">
    <property type="term" value="F:glucose-6-phosphate isomerase activity"/>
    <property type="evidence" value="ECO:0007669"/>
    <property type="project" value="UniProtKB-EC"/>
</dbReference>